<feature type="domain" description="AAA+ ATPase" evidence="8">
    <location>
        <begin position="310"/>
        <end position="455"/>
    </location>
</feature>
<dbReference type="InterPro" id="IPR027417">
    <property type="entry name" value="P-loop_NTPase"/>
</dbReference>
<evidence type="ECO:0000256" key="7">
    <source>
        <dbReference type="SAM" id="MobiDB-lite"/>
    </source>
</evidence>
<sequence length="738" mass="81190">MGLLPESKAQGTGPVLGASDEHSVDLARVMGPVQVAPRPMEPLSSPSAHYAGDSHSAMRTTALTTLPLVATNRAERGERKSKFHPKISTVSRRPPSGSELKDAARFPSSSATRRWRRGTPPPTSMADPRRSPESLLCLWPLIAFKPLDSLRTGEIALNGSQRKWAAANLGGRVTVSRYQPPADTASFNLVFLALDLTTSLTIRKATELKADEFGRYLKNRYSGQVISPGQIVSTRFENIKYACRVTLSIGADHMNPQGFLSRDTNIAFEAAAGRIKIVNQDPRPPPIIKDTIDLKRMGIGGLSHHIGIRNVRGMLLFGPPGNGKTMIARKVANLLNAKVQTVSGPSLLDPYFGTTERNVRELFEPIIKDQVKLGEKSPLHVIIFDEFDAIAMKRGRSSGSGHTDIMVNQLLTMMDGLTPLDNLLVFATTNRRDLIDEAFLRPGRLEIEIEIGLPDLAARQEILEIHTAKLLENHYLDGDVSIENLAHRTDGYSGAMLEGVVKSAVSAALQRNIAPNHLVWTGDYNAFKVLESDFVAAVTEVARSVLVGLGLSVHVSLCRAAMHTRLDAFRGGDEDGGDQDVISVQNEISICTRGRGRKRLRMLGPPSSEDWKDAKCLTEFLRLFYNATLKLSGAQYTTSNQFFHELVALQQNIMTMTETVVLDPIYKLKYVEYCMTRLCGEKKAAEFAEDLEKKLVELYEYYLEENPNSGHSKHATSAASLDISADLLNTDPAKALRL</sequence>
<gene>
    <name evidence="9" type="ORF">LITE_LOCUS5577</name>
</gene>
<keyword evidence="3 6" id="KW-0547">Nucleotide-binding</keyword>
<dbReference type="SMART" id="SM00382">
    <property type="entry name" value="AAA"/>
    <property type="match status" value="1"/>
</dbReference>
<dbReference type="InterPro" id="IPR012337">
    <property type="entry name" value="RNaseH-like_sf"/>
</dbReference>
<dbReference type="PROSITE" id="PS00674">
    <property type="entry name" value="AAA"/>
    <property type="match status" value="1"/>
</dbReference>
<dbReference type="SUPFAM" id="SSF53098">
    <property type="entry name" value="Ribonuclease H-like"/>
    <property type="match status" value="1"/>
</dbReference>
<dbReference type="GO" id="GO:0005524">
    <property type="term" value="F:ATP binding"/>
    <property type="evidence" value="ECO:0007669"/>
    <property type="project" value="UniProtKB-UniRule"/>
</dbReference>
<comment type="function">
    <text evidence="6">Required for vesicle-mediated transport. Catalyzes the fusion of transport vesicles within the Golgi cisternae. Is also required for transport from the endoplasmic reticulum to the Golgi stack. Seems to function as a fusion protein required for the delivery of cargo proteins to all compartments of the Golgi stack independent of vesicle origin.</text>
</comment>
<dbReference type="InterPro" id="IPR003959">
    <property type="entry name" value="ATPase_AAA_core"/>
</dbReference>
<keyword evidence="6" id="KW-0460">Magnesium</keyword>
<dbReference type="GO" id="GO:0005795">
    <property type="term" value="C:Golgi stack"/>
    <property type="evidence" value="ECO:0007669"/>
    <property type="project" value="TreeGrafter"/>
</dbReference>
<dbReference type="Pfam" id="PF17862">
    <property type="entry name" value="AAA_lid_3"/>
    <property type="match status" value="1"/>
</dbReference>
<dbReference type="SUPFAM" id="SSF52540">
    <property type="entry name" value="P-loop containing nucleoside triphosphate hydrolases"/>
    <property type="match status" value="1"/>
</dbReference>
<dbReference type="GO" id="GO:0035494">
    <property type="term" value="P:SNARE complex disassembly"/>
    <property type="evidence" value="ECO:0007669"/>
    <property type="project" value="InterPro"/>
</dbReference>
<evidence type="ECO:0000256" key="4">
    <source>
        <dbReference type="ARBA" id="ARBA00022840"/>
    </source>
</evidence>
<dbReference type="GO" id="GO:0016887">
    <property type="term" value="F:ATP hydrolysis activity"/>
    <property type="evidence" value="ECO:0007669"/>
    <property type="project" value="InterPro"/>
</dbReference>
<dbReference type="SUPFAM" id="SSF54585">
    <property type="entry name" value="Cdc48 domain 2-like"/>
    <property type="match status" value="1"/>
</dbReference>
<dbReference type="PANTHER" id="PTHR23078">
    <property type="entry name" value="VESICULAR-FUSION PROTEIN NSF"/>
    <property type="match status" value="1"/>
</dbReference>
<reference evidence="9" key="1">
    <citation type="submission" date="2022-08" db="EMBL/GenBank/DDBJ databases">
        <authorList>
            <person name="Gutierrez-Valencia J."/>
        </authorList>
    </citation>
    <scope>NUCLEOTIDE SEQUENCE</scope>
</reference>
<dbReference type="Proteomes" id="UP001154282">
    <property type="component" value="Unassembled WGS sequence"/>
</dbReference>
<organism evidence="9 10">
    <name type="scientific">Linum tenue</name>
    <dbReference type="NCBI Taxonomy" id="586396"/>
    <lineage>
        <taxon>Eukaryota</taxon>
        <taxon>Viridiplantae</taxon>
        <taxon>Streptophyta</taxon>
        <taxon>Embryophyta</taxon>
        <taxon>Tracheophyta</taxon>
        <taxon>Spermatophyta</taxon>
        <taxon>Magnoliopsida</taxon>
        <taxon>eudicotyledons</taxon>
        <taxon>Gunneridae</taxon>
        <taxon>Pentapetalae</taxon>
        <taxon>rosids</taxon>
        <taxon>fabids</taxon>
        <taxon>Malpighiales</taxon>
        <taxon>Linaceae</taxon>
        <taxon>Linum</taxon>
    </lineage>
</organism>
<keyword evidence="10" id="KW-1185">Reference proteome</keyword>
<evidence type="ECO:0000256" key="5">
    <source>
        <dbReference type="ARBA" id="ARBA00022927"/>
    </source>
</evidence>
<keyword evidence="6" id="KW-0479">Metal-binding</keyword>
<dbReference type="FunFam" id="1.10.8.60:FF:000115">
    <property type="entry name" value="N-ethylmaleimide-sensitive fusion protein, putative"/>
    <property type="match status" value="1"/>
</dbReference>
<dbReference type="Gene3D" id="1.10.8.60">
    <property type="match status" value="1"/>
</dbReference>
<accession>A0AAV0HQY1</accession>
<feature type="region of interest" description="Disordered" evidence="7">
    <location>
        <begin position="1"/>
        <end position="23"/>
    </location>
</feature>
<dbReference type="EC" id="3.6.4.6" evidence="6"/>
<feature type="region of interest" description="Disordered" evidence="7">
    <location>
        <begin position="70"/>
        <end position="131"/>
    </location>
</feature>
<dbReference type="InterPro" id="IPR029067">
    <property type="entry name" value="CDC48_domain_2-like_sf"/>
</dbReference>
<keyword evidence="2 6" id="KW-0813">Transport</keyword>
<name>A0AAV0HQY1_9ROSI</name>
<dbReference type="GO" id="GO:0043001">
    <property type="term" value="P:Golgi to plasma membrane protein transport"/>
    <property type="evidence" value="ECO:0007669"/>
    <property type="project" value="TreeGrafter"/>
</dbReference>
<feature type="region of interest" description="Disordered" evidence="7">
    <location>
        <begin position="36"/>
        <end position="55"/>
    </location>
</feature>
<evidence type="ECO:0000259" key="8">
    <source>
        <dbReference type="SMART" id="SM00382"/>
    </source>
</evidence>
<comment type="cofactor">
    <cofactor evidence="6">
        <name>Mg(2+)</name>
        <dbReference type="ChEBI" id="CHEBI:18420"/>
    </cofactor>
    <text evidence="6">Binds 1 Mg(2+) ion per subunit.</text>
</comment>
<keyword evidence="6" id="KW-0963">Cytoplasm</keyword>
<evidence type="ECO:0000256" key="1">
    <source>
        <dbReference type="ARBA" id="ARBA00006914"/>
    </source>
</evidence>
<protein>
    <recommendedName>
        <fullName evidence="6">Vesicle-fusing ATPase</fullName>
        <ecNumber evidence="6">3.6.4.6</ecNumber>
    </recommendedName>
</protein>
<dbReference type="EMBL" id="CAMGYJ010000002">
    <property type="protein sequence ID" value="CAI0387706.1"/>
    <property type="molecule type" value="Genomic_DNA"/>
</dbReference>
<dbReference type="PANTHER" id="PTHR23078:SF3">
    <property type="entry name" value="VESICLE-FUSING ATPASE"/>
    <property type="match status" value="1"/>
</dbReference>
<comment type="catalytic activity">
    <reaction evidence="6">
        <text>ATP + H2O = ADP + phosphate + H(+)</text>
        <dbReference type="Rhea" id="RHEA:13065"/>
        <dbReference type="ChEBI" id="CHEBI:15377"/>
        <dbReference type="ChEBI" id="CHEBI:15378"/>
        <dbReference type="ChEBI" id="CHEBI:30616"/>
        <dbReference type="ChEBI" id="CHEBI:43474"/>
        <dbReference type="ChEBI" id="CHEBI:456216"/>
        <dbReference type="EC" id="3.6.4.6"/>
    </reaction>
</comment>
<dbReference type="InterPro" id="IPR039812">
    <property type="entry name" value="Vesicle-fus_ATPase"/>
</dbReference>
<evidence type="ECO:0000313" key="10">
    <source>
        <dbReference type="Proteomes" id="UP001154282"/>
    </source>
</evidence>
<keyword evidence="5 6" id="KW-0653">Protein transport</keyword>
<comment type="subcellular location">
    <subcellularLocation>
        <location evidence="6">Cytoplasm</location>
    </subcellularLocation>
</comment>
<dbReference type="GO" id="GO:0046872">
    <property type="term" value="F:metal ion binding"/>
    <property type="evidence" value="ECO:0007669"/>
    <property type="project" value="UniProtKB-UniRule"/>
</dbReference>
<comment type="similarity">
    <text evidence="1 6">Belongs to the AAA ATPase family.</text>
</comment>
<proteinExistence type="inferred from homology"/>
<dbReference type="GO" id="GO:0006891">
    <property type="term" value="P:intra-Golgi vesicle-mediated transport"/>
    <property type="evidence" value="ECO:0007669"/>
    <property type="project" value="TreeGrafter"/>
</dbReference>
<keyword evidence="6" id="KW-0378">Hydrolase</keyword>
<dbReference type="InterPro" id="IPR041569">
    <property type="entry name" value="AAA_lid_3"/>
</dbReference>
<evidence type="ECO:0000313" key="9">
    <source>
        <dbReference type="EMBL" id="CAI0387706.1"/>
    </source>
</evidence>
<dbReference type="InterPro" id="IPR003960">
    <property type="entry name" value="ATPase_AAA_CS"/>
</dbReference>
<comment type="caution">
    <text evidence="9">The sequence shown here is derived from an EMBL/GenBank/DDBJ whole genome shotgun (WGS) entry which is preliminary data.</text>
</comment>
<keyword evidence="4 6" id="KW-0067">ATP-binding</keyword>
<keyword evidence="6" id="KW-0931">ER-Golgi transport</keyword>
<evidence type="ECO:0000256" key="6">
    <source>
        <dbReference type="RuleBase" id="RU367045"/>
    </source>
</evidence>
<dbReference type="Gene3D" id="3.40.50.300">
    <property type="entry name" value="P-loop containing nucleotide triphosphate hydrolases"/>
    <property type="match status" value="1"/>
</dbReference>
<dbReference type="Pfam" id="PF00004">
    <property type="entry name" value="AAA"/>
    <property type="match status" value="1"/>
</dbReference>
<dbReference type="FunFam" id="3.40.50.300:FF:000154">
    <property type="entry name" value="Vesicle-fusing ATPase 1"/>
    <property type="match status" value="1"/>
</dbReference>
<dbReference type="InterPro" id="IPR003593">
    <property type="entry name" value="AAA+_ATPase"/>
</dbReference>
<evidence type="ECO:0000256" key="3">
    <source>
        <dbReference type="ARBA" id="ARBA00022741"/>
    </source>
</evidence>
<dbReference type="AlphaFoldDB" id="A0AAV0HQY1"/>
<evidence type="ECO:0000256" key="2">
    <source>
        <dbReference type="ARBA" id="ARBA00022448"/>
    </source>
</evidence>